<dbReference type="Pfam" id="PF00293">
    <property type="entry name" value="NUDIX"/>
    <property type="match status" value="1"/>
</dbReference>
<dbReference type="PANTHER" id="PTHR43046">
    <property type="entry name" value="GDP-MANNOSE MANNOSYL HYDROLASE"/>
    <property type="match status" value="1"/>
</dbReference>
<dbReference type="PANTHER" id="PTHR43046:SF14">
    <property type="entry name" value="MUTT_NUDIX FAMILY PROTEIN"/>
    <property type="match status" value="1"/>
</dbReference>
<dbReference type="EMBL" id="JACCBE010000001">
    <property type="protein sequence ID" value="NYD56716.1"/>
    <property type="molecule type" value="Genomic_DNA"/>
</dbReference>
<name>A0A7Y9EZR5_9ACTN</name>
<reference evidence="6 7" key="1">
    <citation type="submission" date="2020-07" db="EMBL/GenBank/DDBJ databases">
        <title>Sequencing the genomes of 1000 actinobacteria strains.</title>
        <authorList>
            <person name="Klenk H.-P."/>
        </authorList>
    </citation>
    <scope>NUCLEOTIDE SEQUENCE [LARGE SCALE GENOMIC DNA]</scope>
    <source>
        <strain evidence="6 7">DSM 18965</strain>
    </source>
</reference>
<evidence type="ECO:0000256" key="2">
    <source>
        <dbReference type="ARBA" id="ARBA00005582"/>
    </source>
</evidence>
<dbReference type="SUPFAM" id="SSF55811">
    <property type="entry name" value="Nudix"/>
    <property type="match status" value="1"/>
</dbReference>
<evidence type="ECO:0000259" key="5">
    <source>
        <dbReference type="PROSITE" id="PS51462"/>
    </source>
</evidence>
<comment type="similarity">
    <text evidence="2 4">Belongs to the Nudix hydrolase family.</text>
</comment>
<dbReference type="CDD" id="cd02883">
    <property type="entry name" value="NUDIX_Hydrolase"/>
    <property type="match status" value="1"/>
</dbReference>
<dbReference type="RefSeq" id="WP_179614578.1">
    <property type="nucleotide sequence ID" value="NZ_CP059163.1"/>
</dbReference>
<evidence type="ECO:0000313" key="6">
    <source>
        <dbReference type="EMBL" id="NYD56716.1"/>
    </source>
</evidence>
<protein>
    <submittedName>
        <fullName evidence="6">8-oxo-dGTP diphosphatase</fullName>
        <ecNumber evidence="6">3.6.1.55</ecNumber>
    </submittedName>
</protein>
<sequence>MHYTDYDTRLAAYAVITDDQGRVLLALWNEGSRRQWTMPGGGVELEEGVEQAVVREVREETGYDVVAGALLGVDTYVLPPHRRLNDSDRSLKAVRTVFRAEVVGGELTPERDGSTDEARWFTLDEVRGLDRVSIVDISLRLAGLL</sequence>
<evidence type="ECO:0000256" key="3">
    <source>
        <dbReference type="ARBA" id="ARBA00022801"/>
    </source>
</evidence>
<dbReference type="EC" id="3.6.1.55" evidence="6"/>
<feature type="domain" description="Nudix hydrolase" evidence="5">
    <location>
        <begin position="7"/>
        <end position="143"/>
    </location>
</feature>
<keyword evidence="7" id="KW-1185">Reference proteome</keyword>
<dbReference type="PROSITE" id="PS51462">
    <property type="entry name" value="NUDIX"/>
    <property type="match status" value="1"/>
</dbReference>
<dbReference type="AlphaFoldDB" id="A0A7Y9EZR5"/>
<dbReference type="InterPro" id="IPR000086">
    <property type="entry name" value="NUDIX_hydrolase_dom"/>
</dbReference>
<dbReference type="PROSITE" id="PS00893">
    <property type="entry name" value="NUDIX_BOX"/>
    <property type="match status" value="1"/>
</dbReference>
<accession>A0A7Y9EZR5</accession>
<dbReference type="Proteomes" id="UP000516957">
    <property type="component" value="Unassembled WGS sequence"/>
</dbReference>
<comment type="cofactor">
    <cofactor evidence="1">
        <name>Mg(2+)</name>
        <dbReference type="ChEBI" id="CHEBI:18420"/>
    </cofactor>
</comment>
<dbReference type="InterPro" id="IPR020476">
    <property type="entry name" value="Nudix_hydrolase"/>
</dbReference>
<proteinExistence type="inferred from homology"/>
<evidence type="ECO:0000256" key="4">
    <source>
        <dbReference type="RuleBase" id="RU003476"/>
    </source>
</evidence>
<organism evidence="6 7">
    <name type="scientific">Nocardioides marinisabuli</name>
    <dbReference type="NCBI Taxonomy" id="419476"/>
    <lineage>
        <taxon>Bacteria</taxon>
        <taxon>Bacillati</taxon>
        <taxon>Actinomycetota</taxon>
        <taxon>Actinomycetes</taxon>
        <taxon>Propionibacteriales</taxon>
        <taxon>Nocardioidaceae</taxon>
        <taxon>Nocardioides</taxon>
    </lineage>
</organism>
<dbReference type="InterPro" id="IPR015797">
    <property type="entry name" value="NUDIX_hydrolase-like_dom_sf"/>
</dbReference>
<dbReference type="GO" id="GO:0035539">
    <property type="term" value="F:8-oxo-7,8-dihydrodeoxyguanosine triphosphate pyrophosphatase activity"/>
    <property type="evidence" value="ECO:0007669"/>
    <property type="project" value="UniProtKB-EC"/>
</dbReference>
<keyword evidence="3 4" id="KW-0378">Hydrolase</keyword>
<evidence type="ECO:0000256" key="1">
    <source>
        <dbReference type="ARBA" id="ARBA00001946"/>
    </source>
</evidence>
<dbReference type="Gene3D" id="3.90.79.10">
    <property type="entry name" value="Nucleoside Triphosphate Pyrophosphohydrolase"/>
    <property type="match status" value="1"/>
</dbReference>
<dbReference type="PRINTS" id="PR00502">
    <property type="entry name" value="NUDIXFAMILY"/>
</dbReference>
<gene>
    <name evidence="6" type="ORF">BKA08_000954</name>
</gene>
<dbReference type="InterPro" id="IPR020084">
    <property type="entry name" value="NUDIX_hydrolase_CS"/>
</dbReference>
<evidence type="ECO:0000313" key="7">
    <source>
        <dbReference type="Proteomes" id="UP000516957"/>
    </source>
</evidence>
<comment type="caution">
    <text evidence="6">The sequence shown here is derived from an EMBL/GenBank/DDBJ whole genome shotgun (WGS) entry which is preliminary data.</text>
</comment>